<reference evidence="1 2" key="1">
    <citation type="submission" date="2019-05" db="EMBL/GenBank/DDBJ databases">
        <title>Another draft genome of Portunus trituberculatus and its Hox gene families provides insights of decapod evolution.</title>
        <authorList>
            <person name="Jeong J.-H."/>
            <person name="Song I."/>
            <person name="Kim S."/>
            <person name="Choi T."/>
            <person name="Kim D."/>
            <person name="Ryu S."/>
            <person name="Kim W."/>
        </authorList>
    </citation>
    <scope>NUCLEOTIDE SEQUENCE [LARGE SCALE GENOMIC DNA]</scope>
    <source>
        <tissue evidence="1">Muscle</tissue>
    </source>
</reference>
<dbReference type="Proteomes" id="UP000324222">
    <property type="component" value="Unassembled WGS sequence"/>
</dbReference>
<protein>
    <submittedName>
        <fullName evidence="1">Uncharacterized protein</fullName>
    </submittedName>
</protein>
<organism evidence="1 2">
    <name type="scientific">Portunus trituberculatus</name>
    <name type="common">Swimming crab</name>
    <name type="synonym">Neptunus trituberculatus</name>
    <dbReference type="NCBI Taxonomy" id="210409"/>
    <lineage>
        <taxon>Eukaryota</taxon>
        <taxon>Metazoa</taxon>
        <taxon>Ecdysozoa</taxon>
        <taxon>Arthropoda</taxon>
        <taxon>Crustacea</taxon>
        <taxon>Multicrustacea</taxon>
        <taxon>Malacostraca</taxon>
        <taxon>Eumalacostraca</taxon>
        <taxon>Eucarida</taxon>
        <taxon>Decapoda</taxon>
        <taxon>Pleocyemata</taxon>
        <taxon>Brachyura</taxon>
        <taxon>Eubrachyura</taxon>
        <taxon>Portunoidea</taxon>
        <taxon>Portunidae</taxon>
        <taxon>Portuninae</taxon>
        <taxon>Portunus</taxon>
    </lineage>
</organism>
<sequence>MTDCGRVIELLQVKVTEGPAGVQYVSVMDAARVTRSRMQRLAMGLWWCIGCVGGRKRVSEVGRAMGFTCTTRRPFLPPSLPSPFTPSLTL</sequence>
<proteinExistence type="predicted"/>
<evidence type="ECO:0000313" key="2">
    <source>
        <dbReference type="Proteomes" id="UP000324222"/>
    </source>
</evidence>
<evidence type="ECO:0000313" key="1">
    <source>
        <dbReference type="EMBL" id="MPC11066.1"/>
    </source>
</evidence>
<name>A0A5B7CRZ4_PORTR</name>
<keyword evidence="2" id="KW-1185">Reference proteome</keyword>
<accession>A0A5B7CRZ4</accession>
<dbReference type="AlphaFoldDB" id="A0A5B7CRZ4"/>
<gene>
    <name evidence="1" type="ORF">E2C01_003719</name>
</gene>
<dbReference type="EMBL" id="VSRR010000143">
    <property type="protein sequence ID" value="MPC11066.1"/>
    <property type="molecule type" value="Genomic_DNA"/>
</dbReference>
<comment type="caution">
    <text evidence="1">The sequence shown here is derived from an EMBL/GenBank/DDBJ whole genome shotgun (WGS) entry which is preliminary data.</text>
</comment>